<evidence type="ECO:0000256" key="4">
    <source>
        <dbReference type="RuleBase" id="RU369029"/>
    </source>
</evidence>
<evidence type="ECO:0000313" key="7">
    <source>
        <dbReference type="Proteomes" id="UP000504603"/>
    </source>
</evidence>
<accession>A0A6J1DZY7</accession>
<feature type="region of interest" description="Disordered" evidence="5">
    <location>
        <begin position="191"/>
        <end position="316"/>
    </location>
</feature>
<dbReference type="PANTHER" id="PTHR31413:SF15">
    <property type="entry name" value="NINJA-FAMILY PROTEIN"/>
    <property type="match status" value="1"/>
</dbReference>
<feature type="compositionally biased region" description="Low complexity" evidence="5">
    <location>
        <begin position="286"/>
        <end position="304"/>
    </location>
</feature>
<keyword evidence="7" id="KW-1185">Reference proteome</keyword>
<evidence type="ECO:0000256" key="2">
    <source>
        <dbReference type="ARBA" id="ARBA00006081"/>
    </source>
</evidence>
<dbReference type="Proteomes" id="UP000504603">
    <property type="component" value="Unplaced"/>
</dbReference>
<dbReference type="KEGG" id="mcha:111026132"/>
<protein>
    <recommendedName>
        <fullName evidence="4">Ninja-family protein</fullName>
    </recommendedName>
    <alternativeName>
        <fullName evidence="4">ABI-binding protein</fullName>
    </alternativeName>
</protein>
<feature type="compositionally biased region" description="Basic residues" evidence="5">
    <location>
        <begin position="60"/>
        <end position="74"/>
    </location>
</feature>
<feature type="compositionally biased region" description="Basic and acidic residues" evidence="5">
    <location>
        <begin position="48"/>
        <end position="59"/>
    </location>
</feature>
<feature type="compositionally biased region" description="Low complexity" evidence="5">
    <location>
        <begin position="191"/>
        <end position="217"/>
    </location>
</feature>
<feature type="compositionally biased region" description="Polar residues" evidence="5">
    <location>
        <begin position="248"/>
        <end position="267"/>
    </location>
</feature>
<feature type="region of interest" description="Disordered" evidence="5">
    <location>
        <begin position="20"/>
        <end position="101"/>
    </location>
</feature>
<gene>
    <name evidence="8" type="primary">LOC111026132</name>
</gene>
<name>A0A6J1DZY7_MOMCH</name>
<comment type="function">
    <text evidence="4">Acts as a negative regulator of abscisic acid (ABA) response.</text>
</comment>
<dbReference type="GO" id="GO:0005634">
    <property type="term" value="C:nucleus"/>
    <property type="evidence" value="ECO:0007669"/>
    <property type="project" value="UniProtKB-SubCell"/>
</dbReference>
<feature type="domain" description="Tify" evidence="6">
    <location>
        <begin position="357"/>
        <end position="389"/>
    </location>
</feature>
<evidence type="ECO:0000259" key="6">
    <source>
        <dbReference type="Pfam" id="PF16135"/>
    </source>
</evidence>
<dbReference type="InterPro" id="IPR031307">
    <property type="entry name" value="Ninja_fam"/>
</dbReference>
<dbReference type="GeneID" id="111026132"/>
<feature type="compositionally biased region" description="Basic and acidic residues" evidence="5">
    <location>
        <begin position="270"/>
        <end position="281"/>
    </location>
</feature>
<organism evidence="7 8">
    <name type="scientific">Momordica charantia</name>
    <name type="common">Bitter gourd</name>
    <name type="synonym">Balsam pear</name>
    <dbReference type="NCBI Taxonomy" id="3673"/>
    <lineage>
        <taxon>Eukaryota</taxon>
        <taxon>Viridiplantae</taxon>
        <taxon>Streptophyta</taxon>
        <taxon>Embryophyta</taxon>
        <taxon>Tracheophyta</taxon>
        <taxon>Spermatophyta</taxon>
        <taxon>Magnoliopsida</taxon>
        <taxon>eudicotyledons</taxon>
        <taxon>Gunneridae</taxon>
        <taxon>Pentapetalae</taxon>
        <taxon>rosids</taxon>
        <taxon>fabids</taxon>
        <taxon>Cucurbitales</taxon>
        <taxon>Cucurbitaceae</taxon>
        <taxon>Momordiceae</taxon>
        <taxon>Momordica</taxon>
    </lineage>
</organism>
<reference evidence="8" key="1">
    <citation type="submission" date="2025-08" db="UniProtKB">
        <authorList>
            <consortium name="RefSeq"/>
        </authorList>
    </citation>
    <scope>IDENTIFICATION</scope>
    <source>
        <strain evidence="8">OHB3-1</strain>
    </source>
</reference>
<keyword evidence="3 4" id="KW-0539">Nucleus</keyword>
<dbReference type="GO" id="GO:0007165">
    <property type="term" value="P:signal transduction"/>
    <property type="evidence" value="ECO:0007669"/>
    <property type="project" value="InterPro"/>
</dbReference>
<proteinExistence type="inferred from homology"/>
<dbReference type="Pfam" id="PF16135">
    <property type="entry name" value="TDBD"/>
    <property type="match status" value="1"/>
</dbReference>
<feature type="compositionally biased region" description="Low complexity" evidence="5">
    <location>
        <begin position="20"/>
        <end position="37"/>
    </location>
</feature>
<comment type="similarity">
    <text evidence="2 4">Belongs to the Ninja family.</text>
</comment>
<dbReference type="AlphaFoldDB" id="A0A6J1DZY7"/>
<dbReference type="GO" id="GO:0045892">
    <property type="term" value="P:negative regulation of DNA-templated transcription"/>
    <property type="evidence" value="ECO:0007669"/>
    <property type="project" value="TreeGrafter"/>
</dbReference>
<dbReference type="OrthoDB" id="667358at2759"/>
<dbReference type="InterPro" id="IPR032308">
    <property type="entry name" value="TDBD"/>
</dbReference>
<sequence length="401" mass="43296">MRHHDGDMELDLGLSIGGSLRRLPETTTSGSSLTLISDGDEESGVTDAKARGEIQAVRRREAKRKREEKRHRRAQQQQPQNPPFKKGKQEAAALGSHSQCNVDHPPLQMPYTYYVPFLNGYAFPCVVPYWSAAAAGADHHPVPCRSFGPFQTNQNVADAALSNGCQSWSKSTKSASGSSGSSVCSSSVISDHYHSSSSHEGGDSSSYTRRNSSNSSSDGHQMTQPNPNDPKNDSPSSDLVKPDPCVDNRTQCPEKSVQSHVSKSGVRTTIKKEPIASNKDDEVVEPSTKPVSSSLKSSPPMSLKNRNMENGKPPKPQIQTRNIPSLQQMPCVSTTGVGPNGKTITGFLYKYSNLEVSILCVCHGESFAPAEFVKHAGGAEVSHPLRHITVLPTNVIPSAIR</sequence>
<dbReference type="PANTHER" id="PTHR31413">
    <property type="entry name" value="AFP HOMOLOG 2"/>
    <property type="match status" value="1"/>
</dbReference>
<dbReference type="RefSeq" id="XP_022159828.1">
    <property type="nucleotide sequence ID" value="XM_022304136.1"/>
</dbReference>
<evidence type="ECO:0000313" key="8">
    <source>
        <dbReference type="RefSeq" id="XP_022159828.1"/>
    </source>
</evidence>
<evidence type="ECO:0000256" key="3">
    <source>
        <dbReference type="ARBA" id="ARBA00023242"/>
    </source>
</evidence>
<comment type="subcellular location">
    <subcellularLocation>
        <location evidence="1 4">Nucleus</location>
    </subcellularLocation>
</comment>
<evidence type="ECO:0000256" key="1">
    <source>
        <dbReference type="ARBA" id="ARBA00004123"/>
    </source>
</evidence>
<evidence type="ECO:0000256" key="5">
    <source>
        <dbReference type="SAM" id="MobiDB-lite"/>
    </source>
</evidence>